<organism evidence="3 4">
    <name type="scientific">Blastomonas natatoria</name>
    <dbReference type="NCBI Taxonomy" id="34015"/>
    <lineage>
        <taxon>Bacteria</taxon>
        <taxon>Pseudomonadati</taxon>
        <taxon>Pseudomonadota</taxon>
        <taxon>Alphaproteobacteria</taxon>
        <taxon>Sphingomonadales</taxon>
        <taxon>Sphingomonadaceae</taxon>
        <taxon>Blastomonas</taxon>
    </lineage>
</organism>
<keyword evidence="4" id="KW-1185">Reference proteome</keyword>
<dbReference type="OrthoDB" id="7597031at2"/>
<feature type="compositionally biased region" description="Polar residues" evidence="1">
    <location>
        <begin position="1046"/>
        <end position="1057"/>
    </location>
</feature>
<reference evidence="3 4" key="1">
    <citation type="submission" date="2018-05" db="EMBL/GenBank/DDBJ databases">
        <title>Genomic Encyclopedia of Type Strains, Phase IV (KMG-IV): sequencing the most valuable type-strain genomes for metagenomic binning, comparative biology and taxonomic classification.</title>
        <authorList>
            <person name="Goeker M."/>
        </authorList>
    </citation>
    <scope>NUCLEOTIDE SEQUENCE [LARGE SCALE GENOMIC DNA]</scope>
    <source>
        <strain evidence="3 4">DSM 3183</strain>
    </source>
</reference>
<dbReference type="Proteomes" id="UP000248014">
    <property type="component" value="Unassembled WGS sequence"/>
</dbReference>
<dbReference type="EMBL" id="QJJM01000002">
    <property type="protein sequence ID" value="PXW78624.1"/>
    <property type="molecule type" value="Genomic_DNA"/>
</dbReference>
<feature type="region of interest" description="Disordered" evidence="1">
    <location>
        <begin position="1046"/>
        <end position="1071"/>
    </location>
</feature>
<protein>
    <submittedName>
        <fullName evidence="3">Dicarboxylate transport</fullName>
    </submittedName>
</protein>
<sequence length="1071" mass="113840">MTDPDTEAQAIPPERQVRAWRRMAWPLRMALYGVALLGFAGLVAWTQREDIARNLIGNELEARGIEARYDIESIGVGRQTVRNLVLGDPTRPDATIARLSVDVSGGLFGLRIDKVSVDGLRGYGRLDRGRVSFGSLDKLLYTESKEPFRLPRLDLTLRDARVRIESPYGTVGVKADGQGNLRDGFKGKVAAIGARLAYQGCALDRPSLFGAIGIANERPQFRGPVRFAGLACDTGALAVGQSSVSLRAEANAALDRIEGALIPAVGGIRASGFAANGLGGRLGFAMSGQQLDGDIDLALDQPAGADLGFRRLDAKGRAVLRWDGASNDARFEGDMRGESLTIGRERLAGLEQAVKASASLPIAPLVQRMATAARRAMPGSDLAMMVDARMRGEAFSLAIPRLALTGGRGERLIGGNSLTIRRVGEELQMAGNLATGGAGLPVAQFRIVPRGQGAYALKLAMETYAAGDASLALPQFEALWNGRGGLSFAGAARLSGPLPGGRVEGLALPLQGRWSEGAGFAMYDGCQTVRVEQLRVSNFISGRQTLALCPDRGRPIFRSGPGGVQMAARMAGPMRLQGRLGSSDLKLAAASARIDFPGAIKLSEVDLLIGPQASGTHITSGDFSVDLGGALGGAYADAEATIGAVPLMLTHGSGIWSFADSVLDVQGDEWMLRDRQAPARFQPLITDDMRLTLADGRIAVTGILDEPQTLRPVARVAIAHDLSTMTGHADLAVDALTFDDRLQPEMVSNIALGIIANTRGLVTGQGRIDWSASGVTASTGRFRTDSLDFAAAFGPVTGLSGEIVFTDLLGFETAPGQVVRLAQVNPGFAVYDGTIRYRILPGFRMQVEGGEWPFAGGRLLLDPGLVDLVTEEPRRLVFRVDRVDAAQFLAGFDFENINATGHFAGVIPIVFDKDGGHVRGGRLEVIEDGGTLSYVGDLTYENLGTMANFAFNALRSLRYRYLVVEMDGDLAGEVITRIRFDGLSQGEGASRNFLTRQVEKLPLQFNVTIAAPFLQLITSARSLYDTQYITDPGVLGLLPGQVNNPGIGNLPASSTTPAKPGIQPPESEDRP</sequence>
<evidence type="ECO:0000313" key="3">
    <source>
        <dbReference type="EMBL" id="PXW78624.1"/>
    </source>
</evidence>
<dbReference type="InterPro" id="IPR021730">
    <property type="entry name" value="YdbH"/>
</dbReference>
<gene>
    <name evidence="3" type="ORF">C7451_102296</name>
</gene>
<dbReference type="RefSeq" id="WP_110297682.1">
    <property type="nucleotide sequence ID" value="NZ_QJJM01000002.1"/>
</dbReference>
<feature type="transmembrane region" description="Helical" evidence="2">
    <location>
        <begin position="25"/>
        <end position="45"/>
    </location>
</feature>
<proteinExistence type="predicted"/>
<evidence type="ECO:0000313" key="4">
    <source>
        <dbReference type="Proteomes" id="UP000248014"/>
    </source>
</evidence>
<name>A0A2V3VBS6_9SPHN</name>
<comment type="caution">
    <text evidence="3">The sequence shown here is derived from an EMBL/GenBank/DDBJ whole genome shotgun (WGS) entry which is preliminary data.</text>
</comment>
<evidence type="ECO:0000256" key="1">
    <source>
        <dbReference type="SAM" id="MobiDB-lite"/>
    </source>
</evidence>
<dbReference type="AlphaFoldDB" id="A0A2V3VBS6"/>
<dbReference type="Pfam" id="PF11739">
    <property type="entry name" value="YdbH-like"/>
    <property type="match status" value="1"/>
</dbReference>
<accession>A0A2V3VBS6</accession>
<keyword evidence="2" id="KW-0472">Membrane</keyword>
<keyword evidence="2" id="KW-0812">Transmembrane</keyword>
<keyword evidence="2" id="KW-1133">Transmembrane helix</keyword>
<evidence type="ECO:0000256" key="2">
    <source>
        <dbReference type="SAM" id="Phobius"/>
    </source>
</evidence>